<comment type="similarity">
    <text evidence="2 8">Belongs to the eIF-5A family.</text>
</comment>
<keyword evidence="11" id="KW-1185">Reference proteome</keyword>
<protein>
    <recommendedName>
        <fullName evidence="8">Eukaryotic translation initiation factor 5A</fullName>
        <shortName evidence="8">eIF-5A</shortName>
    </recommendedName>
</protein>
<dbReference type="Gene3D" id="2.40.50.140">
    <property type="entry name" value="Nucleic acid-binding proteins"/>
    <property type="match status" value="1"/>
</dbReference>
<dbReference type="Pfam" id="PF21485">
    <property type="entry name" value="IF5A-like_N"/>
    <property type="match status" value="1"/>
</dbReference>
<evidence type="ECO:0000313" key="11">
    <source>
        <dbReference type="Proteomes" id="UP000784294"/>
    </source>
</evidence>
<dbReference type="FunFam" id="2.40.50.140:FF:000034">
    <property type="entry name" value="Eukaryotic translation initiation factor 5A"/>
    <property type="match status" value="1"/>
</dbReference>
<evidence type="ECO:0000256" key="2">
    <source>
        <dbReference type="ARBA" id="ARBA00006016"/>
    </source>
</evidence>
<dbReference type="GO" id="GO:0045905">
    <property type="term" value="P:positive regulation of translational termination"/>
    <property type="evidence" value="ECO:0007669"/>
    <property type="project" value="UniProtKB-UniRule"/>
</dbReference>
<dbReference type="InterPro" id="IPR014722">
    <property type="entry name" value="Rib_uL2_dom2"/>
</dbReference>
<dbReference type="NCBIfam" id="TIGR00037">
    <property type="entry name" value="eIF_5A"/>
    <property type="match status" value="1"/>
</dbReference>
<accession>A0A3S5AN38</accession>
<sequence>MADICDDEFVSGDSGASTTEPRQCSALRKNGFVVLRDRPCKIIEMSTAKTGKHGSAKCHLVGIDIFTGKKYEDISPSTHTMRVPIISRKEYTLVGIDDDFLSLLDDAGNIKEDVKLPEGDVGKEIKEKFENKDDLNSLFVSLFIPSHPSHR</sequence>
<keyword evidence="7 8" id="KW-0385">Hypusine</keyword>
<dbReference type="Gene3D" id="2.30.30.30">
    <property type="match status" value="1"/>
</dbReference>
<keyword evidence="6 8" id="KW-0648">Protein biosynthesis</keyword>
<evidence type="ECO:0000313" key="10">
    <source>
        <dbReference type="EMBL" id="VEL27877.1"/>
    </source>
</evidence>
<keyword evidence="4" id="KW-0251">Elongation factor</keyword>
<evidence type="ECO:0000256" key="6">
    <source>
        <dbReference type="ARBA" id="ARBA00022917"/>
    </source>
</evidence>
<evidence type="ECO:0000256" key="5">
    <source>
        <dbReference type="ARBA" id="ARBA00022884"/>
    </source>
</evidence>
<evidence type="ECO:0000256" key="1">
    <source>
        <dbReference type="ARBA" id="ARBA00004496"/>
    </source>
</evidence>
<dbReference type="EMBL" id="CAAALY010090596">
    <property type="protein sequence ID" value="VEL27877.1"/>
    <property type="molecule type" value="Genomic_DNA"/>
</dbReference>
<name>A0A3S5AN38_9PLAT</name>
<evidence type="ECO:0000256" key="4">
    <source>
        <dbReference type="ARBA" id="ARBA00022768"/>
    </source>
</evidence>
<dbReference type="OrthoDB" id="9975114at2759"/>
<dbReference type="GO" id="GO:0043022">
    <property type="term" value="F:ribosome binding"/>
    <property type="evidence" value="ECO:0007669"/>
    <property type="project" value="UniProtKB-UniRule"/>
</dbReference>
<dbReference type="Proteomes" id="UP000784294">
    <property type="component" value="Unassembled WGS sequence"/>
</dbReference>
<dbReference type="InterPro" id="IPR019769">
    <property type="entry name" value="Trans_elong_IF5A_hypusine_site"/>
</dbReference>
<evidence type="ECO:0000256" key="8">
    <source>
        <dbReference type="RuleBase" id="RU362005"/>
    </source>
</evidence>
<dbReference type="GO" id="GO:0003723">
    <property type="term" value="F:RNA binding"/>
    <property type="evidence" value="ECO:0007669"/>
    <property type="project" value="UniProtKB-KW"/>
</dbReference>
<comment type="caution">
    <text evidence="10">The sequence shown here is derived from an EMBL/GenBank/DDBJ whole genome shotgun (WGS) entry which is preliminary data.</text>
</comment>
<dbReference type="PANTHER" id="PTHR11673">
    <property type="entry name" value="TRANSLATION INITIATION FACTOR 5A FAMILY MEMBER"/>
    <property type="match status" value="1"/>
</dbReference>
<dbReference type="PIRSF" id="PIRSF003025">
    <property type="entry name" value="eIF5A"/>
    <property type="match status" value="1"/>
</dbReference>
<comment type="subcellular location">
    <subcellularLocation>
        <location evidence="1">Cytoplasm</location>
    </subcellularLocation>
</comment>
<reference evidence="10" key="1">
    <citation type="submission" date="2018-11" db="EMBL/GenBank/DDBJ databases">
        <authorList>
            <consortium name="Pathogen Informatics"/>
        </authorList>
    </citation>
    <scope>NUCLEOTIDE SEQUENCE</scope>
</reference>
<dbReference type="PROSITE" id="PS00302">
    <property type="entry name" value="IF5A_HYPUSINE"/>
    <property type="match status" value="1"/>
</dbReference>
<comment type="function">
    <text evidence="8">Translation factor that promotes translation elongation and termination, particularly upon ribosome stalling at specific amino acid sequence contexts. Binds between the exit (E) and peptidyl (P) site of the ribosome and promotes rescue of stalled ribosome: specifically required for efficient translation of polyproline-containing peptides as well as other motifs that stall the ribosome. Acts as ribosome quality control (RQC) cofactor by joining the RQC complex to facilitate peptidyl transfer during CAT tailing step.</text>
</comment>
<dbReference type="InterPro" id="IPR048670">
    <property type="entry name" value="IF5A-like_N"/>
</dbReference>
<dbReference type="InterPro" id="IPR008991">
    <property type="entry name" value="Translation_prot_SH3-like_sf"/>
</dbReference>
<comment type="PTM">
    <text evidence="8">eIF-5A seems to be the only eukaryotic protein to have a hypusine residue which is a post-translational modification of a lysine by the addition of a butylamino group.</text>
</comment>
<keyword evidence="5" id="KW-0694">RNA-binding</keyword>
<evidence type="ECO:0000259" key="9">
    <source>
        <dbReference type="SMART" id="SM01376"/>
    </source>
</evidence>
<dbReference type="GO" id="GO:0003746">
    <property type="term" value="F:translation elongation factor activity"/>
    <property type="evidence" value="ECO:0007669"/>
    <property type="project" value="UniProtKB-UniRule"/>
</dbReference>
<dbReference type="SUPFAM" id="SSF50249">
    <property type="entry name" value="Nucleic acid-binding proteins"/>
    <property type="match status" value="1"/>
</dbReference>
<dbReference type="SMART" id="SM01376">
    <property type="entry name" value="eIF-5a"/>
    <property type="match status" value="1"/>
</dbReference>
<evidence type="ECO:0000256" key="7">
    <source>
        <dbReference type="ARBA" id="ARBA00023071"/>
    </source>
</evidence>
<feature type="domain" description="Translation initiation factor 5A C-terminal" evidence="9">
    <location>
        <begin position="85"/>
        <end position="136"/>
    </location>
</feature>
<keyword evidence="3" id="KW-0963">Cytoplasm</keyword>
<dbReference type="Pfam" id="PF01287">
    <property type="entry name" value="eIF-5a"/>
    <property type="match status" value="1"/>
</dbReference>
<dbReference type="SUPFAM" id="SSF50104">
    <property type="entry name" value="Translation proteins SH3-like domain"/>
    <property type="match status" value="1"/>
</dbReference>
<dbReference type="GO" id="GO:0005737">
    <property type="term" value="C:cytoplasm"/>
    <property type="evidence" value="ECO:0007669"/>
    <property type="project" value="UniProtKB-SubCell"/>
</dbReference>
<organism evidence="10 11">
    <name type="scientific">Protopolystoma xenopodis</name>
    <dbReference type="NCBI Taxonomy" id="117903"/>
    <lineage>
        <taxon>Eukaryota</taxon>
        <taxon>Metazoa</taxon>
        <taxon>Spiralia</taxon>
        <taxon>Lophotrochozoa</taxon>
        <taxon>Platyhelminthes</taxon>
        <taxon>Monogenea</taxon>
        <taxon>Polyopisthocotylea</taxon>
        <taxon>Polystomatidea</taxon>
        <taxon>Polystomatidae</taxon>
        <taxon>Protopolystoma</taxon>
    </lineage>
</organism>
<dbReference type="AlphaFoldDB" id="A0A3S5AN38"/>
<dbReference type="InterPro" id="IPR020189">
    <property type="entry name" value="IF5A_C"/>
</dbReference>
<proteinExistence type="inferred from homology"/>
<dbReference type="InterPro" id="IPR001884">
    <property type="entry name" value="IF5A-like"/>
</dbReference>
<dbReference type="FunFam" id="2.30.30.30:FF:000007">
    <property type="entry name" value="Eukaryotic translation initiation factor 5A"/>
    <property type="match status" value="1"/>
</dbReference>
<evidence type="ECO:0000256" key="3">
    <source>
        <dbReference type="ARBA" id="ARBA00022490"/>
    </source>
</evidence>
<dbReference type="GO" id="GO:0045901">
    <property type="term" value="P:positive regulation of translational elongation"/>
    <property type="evidence" value="ECO:0007669"/>
    <property type="project" value="UniProtKB-UniRule"/>
</dbReference>
<dbReference type="InterPro" id="IPR012340">
    <property type="entry name" value="NA-bd_OB-fold"/>
</dbReference>
<gene>
    <name evidence="10" type="ORF">PXEA_LOCUS21317</name>
</gene>